<gene>
    <name evidence="2" type="ORF">AS189_04210</name>
</gene>
<organism evidence="2 3">
    <name type="scientific">Arthrobacter alpinus</name>
    <dbReference type="NCBI Taxonomy" id="656366"/>
    <lineage>
        <taxon>Bacteria</taxon>
        <taxon>Bacillati</taxon>
        <taxon>Actinomycetota</taxon>
        <taxon>Actinomycetes</taxon>
        <taxon>Micrococcales</taxon>
        <taxon>Micrococcaceae</taxon>
        <taxon>Arthrobacter</taxon>
    </lineage>
</organism>
<feature type="transmembrane region" description="Helical" evidence="1">
    <location>
        <begin position="206"/>
        <end position="223"/>
    </location>
</feature>
<keyword evidence="1" id="KW-0472">Membrane</keyword>
<sequence>MYEIGELLFGRMTGPLDIAATATTILGVLLMCAALFLIGWRNDVGWGLAVAALLLAGIASVLPFPPMLLSSPAAIMLFGAGAAIATAVGVGAAVYALLLFRKLPLSAPMTRAVVLRAFRAPDVVAPVAVAVVYSLASLLTVAAIFTGLHAPLSKAPWLTFFVTGVLAGMVPAALVGLANRSRWAWFLFFVAAIAAIYGTVMSAQGSVLIFLYVVQAGLAIAGWQRWGSIPAAAVSSSPTPVKPTF</sequence>
<accession>A0A0S2LWN0</accession>
<feature type="transmembrane region" description="Helical" evidence="1">
    <location>
        <begin position="74"/>
        <end position="100"/>
    </location>
</feature>
<reference evidence="2 3" key="2">
    <citation type="journal article" date="2016" name="J. Biotechnol.">
        <title>Complete genome sequence of Arthrobacter alpinus ERGS4:06, a yellow pigmented bacterium tolerant to cold and radiations isolated from Sikkim Himalaya.</title>
        <authorList>
            <person name="Kumar R."/>
            <person name="Singh D."/>
            <person name="Swarnkar M.K."/>
            <person name="Singh A.K."/>
            <person name="Kumar S."/>
        </authorList>
    </citation>
    <scope>NUCLEOTIDE SEQUENCE [LARGE SCALE GENOMIC DNA]</scope>
    <source>
        <strain evidence="2 3">ERGS4:06</strain>
    </source>
</reference>
<dbReference type="RefSeq" id="WP_062286471.1">
    <property type="nucleotide sequence ID" value="NZ_CP013200.1"/>
</dbReference>
<dbReference type="OrthoDB" id="4953524at2"/>
<dbReference type="EMBL" id="CP013200">
    <property type="protein sequence ID" value="ALO65842.1"/>
    <property type="molecule type" value="Genomic_DNA"/>
</dbReference>
<name>A0A0S2LWN0_9MICC</name>
<evidence type="ECO:0000313" key="3">
    <source>
        <dbReference type="Proteomes" id="UP000059574"/>
    </source>
</evidence>
<feature type="transmembrane region" description="Helical" evidence="1">
    <location>
        <begin position="44"/>
        <end position="62"/>
    </location>
</feature>
<feature type="transmembrane region" description="Helical" evidence="1">
    <location>
        <begin position="183"/>
        <end position="200"/>
    </location>
</feature>
<feature type="transmembrane region" description="Helical" evidence="1">
    <location>
        <begin position="121"/>
        <end position="145"/>
    </location>
</feature>
<dbReference type="AlphaFoldDB" id="A0A0S2LWN0"/>
<feature type="transmembrane region" description="Helical" evidence="1">
    <location>
        <begin position="18"/>
        <end position="37"/>
    </location>
</feature>
<evidence type="ECO:0000256" key="1">
    <source>
        <dbReference type="SAM" id="Phobius"/>
    </source>
</evidence>
<reference evidence="3" key="1">
    <citation type="submission" date="2015-11" db="EMBL/GenBank/DDBJ databases">
        <authorList>
            <person name="Kumar R."/>
            <person name="Singh D."/>
            <person name="Swarnkar M.K."/>
            <person name="Singh A.K."/>
            <person name="Kumar S."/>
        </authorList>
    </citation>
    <scope>NUCLEOTIDE SEQUENCE [LARGE SCALE GENOMIC DNA]</scope>
    <source>
        <strain evidence="3">ERGS4:06</strain>
    </source>
</reference>
<keyword evidence="1" id="KW-0812">Transmembrane</keyword>
<evidence type="ECO:0000313" key="2">
    <source>
        <dbReference type="EMBL" id="ALO65842.1"/>
    </source>
</evidence>
<feature type="transmembrane region" description="Helical" evidence="1">
    <location>
        <begin position="157"/>
        <end position="176"/>
    </location>
</feature>
<proteinExistence type="predicted"/>
<protein>
    <submittedName>
        <fullName evidence="2">Uncharacterized protein</fullName>
    </submittedName>
</protein>
<keyword evidence="1" id="KW-1133">Transmembrane helix</keyword>
<dbReference type="Proteomes" id="UP000059574">
    <property type="component" value="Chromosome"/>
</dbReference>